<feature type="region of interest" description="Disordered" evidence="5">
    <location>
        <begin position="28"/>
        <end position="47"/>
    </location>
</feature>
<feature type="signal peptide" evidence="6">
    <location>
        <begin position="1"/>
        <end position="24"/>
    </location>
</feature>
<proteinExistence type="inferred from homology"/>
<dbReference type="PROSITE" id="PS51257">
    <property type="entry name" value="PROKAR_LIPOPROTEIN"/>
    <property type="match status" value="1"/>
</dbReference>
<dbReference type="PATRIC" id="fig|926550.5.peg.2031"/>
<evidence type="ECO:0000256" key="5">
    <source>
        <dbReference type="SAM" id="MobiDB-lite"/>
    </source>
</evidence>
<dbReference type="InterPro" id="IPR002491">
    <property type="entry name" value="ABC_transptr_periplasmic_BD"/>
</dbReference>
<dbReference type="Pfam" id="PF01497">
    <property type="entry name" value="Peripla_BP_2"/>
    <property type="match status" value="2"/>
</dbReference>
<gene>
    <name evidence="8" type="ordered locus">CLDAP_18230</name>
</gene>
<evidence type="ECO:0000256" key="6">
    <source>
        <dbReference type="SAM" id="SignalP"/>
    </source>
</evidence>
<feature type="domain" description="Fe/B12 periplasmic-binding" evidence="7">
    <location>
        <begin position="384"/>
        <end position="662"/>
    </location>
</feature>
<evidence type="ECO:0000313" key="9">
    <source>
        <dbReference type="Proteomes" id="UP000007880"/>
    </source>
</evidence>
<dbReference type="InterPro" id="IPR051313">
    <property type="entry name" value="Bact_iron-sidero_bind"/>
</dbReference>
<keyword evidence="3" id="KW-0813">Transport</keyword>
<name>I0I3M5_CALAS</name>
<dbReference type="AlphaFoldDB" id="I0I3M5"/>
<organism evidence="8 9">
    <name type="scientific">Caldilinea aerophila (strain DSM 14535 / JCM 11387 / NBRC 104270 / STL-6-O1)</name>
    <dbReference type="NCBI Taxonomy" id="926550"/>
    <lineage>
        <taxon>Bacteria</taxon>
        <taxon>Bacillati</taxon>
        <taxon>Chloroflexota</taxon>
        <taxon>Caldilineae</taxon>
        <taxon>Caldilineales</taxon>
        <taxon>Caldilineaceae</taxon>
        <taxon>Caldilinea</taxon>
    </lineage>
</organism>
<feature type="domain" description="Fe/B12 periplasmic-binding" evidence="7">
    <location>
        <begin position="72"/>
        <end position="347"/>
    </location>
</feature>
<comment type="subcellular location">
    <subcellularLocation>
        <location evidence="1">Cell envelope</location>
    </subcellularLocation>
</comment>
<dbReference type="SUPFAM" id="SSF53807">
    <property type="entry name" value="Helical backbone' metal receptor"/>
    <property type="match status" value="2"/>
</dbReference>
<dbReference type="Proteomes" id="UP000007880">
    <property type="component" value="Chromosome"/>
</dbReference>
<dbReference type="PROSITE" id="PS50983">
    <property type="entry name" value="FE_B12_PBP"/>
    <property type="match status" value="2"/>
</dbReference>
<dbReference type="OrthoDB" id="1846031at2"/>
<comment type="similarity">
    <text evidence="2">Belongs to the bacterial solute-binding protein 8 family.</text>
</comment>
<evidence type="ECO:0000256" key="2">
    <source>
        <dbReference type="ARBA" id="ARBA00008814"/>
    </source>
</evidence>
<feature type="chain" id="PRO_5003629481" evidence="6">
    <location>
        <begin position="25"/>
        <end position="671"/>
    </location>
</feature>
<sequence>MKVRLQLGLILSLILLLVACAPAAAPTADPSTASASEPTGGTSTAAPAAQGAFPVTIEHKFGVTTIPAEPKRVLSLGFNDQDPILAMGVVPVGVRYWFGDQPNGVWPWATPFIQGDPPVLLTMPYGELNYEAIAALKPDLIIGVSAGFTEQEYATLSEIAPTIAQSDDYVDFGVPWQEQTLVIGRALGKEALAQEKVAEMEARFASVRAQYPGFAGKTAVIAAPAPDGQFYFSGEQHERMRFLTSLGFVLPPELAEIAGDAFYGTISGERLDLFDVDVLIWTVNAEERQAIEANPVYQSLEVAQEGRVIWLDSSGKHDLAGPALVFSSVLSLPIAFEQLTPRLADALGLEPVSAAVSTCGVGSRLFDHELLATDPICIPENPERIIALDVASVELTLMTNKTLLATSGWLLRELPVMLPQFADKVATVEDVGYPANLEKVLALKPDLILAVGGTSAGETIDVDQALGIAPVVIADPVIYNDWKLGAQFWTEVLNVPDLYTEMKANYDARVAELRAALGDPGALKVSVVAASTYGISLWMPDTPPGAILADVGFSRPEAQSLVGDAAQARYGSTQYILISEERLELADGDVIFYFTYASADAETAAKEAAFIKSLQEKPLWQALNAVKNGQAFFVPGYWWRSQTYLLANKVIDDLFTYLTDTSAVTPVLDGQ</sequence>
<dbReference type="Gene3D" id="3.40.50.1980">
    <property type="entry name" value="Nitrogenase molybdenum iron protein domain"/>
    <property type="match status" value="4"/>
</dbReference>
<evidence type="ECO:0000313" key="8">
    <source>
        <dbReference type="EMBL" id="BAL99862.1"/>
    </source>
</evidence>
<dbReference type="RefSeq" id="WP_014433100.1">
    <property type="nucleotide sequence ID" value="NC_017079.1"/>
</dbReference>
<dbReference type="KEGG" id="cap:CLDAP_18230"/>
<dbReference type="GO" id="GO:0030288">
    <property type="term" value="C:outer membrane-bounded periplasmic space"/>
    <property type="evidence" value="ECO:0007669"/>
    <property type="project" value="TreeGrafter"/>
</dbReference>
<accession>I0I3M5</accession>
<dbReference type="PANTHER" id="PTHR30532:SF24">
    <property type="entry name" value="FERRIC ENTEROBACTIN-BINDING PERIPLASMIC PROTEIN FEPB"/>
    <property type="match status" value="1"/>
</dbReference>
<evidence type="ECO:0000256" key="1">
    <source>
        <dbReference type="ARBA" id="ARBA00004196"/>
    </source>
</evidence>
<evidence type="ECO:0000259" key="7">
    <source>
        <dbReference type="PROSITE" id="PS50983"/>
    </source>
</evidence>
<dbReference type="CDD" id="cd01146">
    <property type="entry name" value="FhuD"/>
    <property type="match status" value="2"/>
</dbReference>
<protein>
    <submittedName>
        <fullName evidence="8">Putative ABC transporter substrate binding protein</fullName>
    </submittedName>
</protein>
<keyword evidence="9" id="KW-1185">Reference proteome</keyword>
<dbReference type="STRING" id="926550.CLDAP_18230"/>
<dbReference type="GO" id="GO:1901678">
    <property type="term" value="P:iron coordination entity transport"/>
    <property type="evidence" value="ECO:0007669"/>
    <property type="project" value="UniProtKB-ARBA"/>
</dbReference>
<evidence type="ECO:0000256" key="3">
    <source>
        <dbReference type="ARBA" id="ARBA00022448"/>
    </source>
</evidence>
<dbReference type="EMBL" id="AP012337">
    <property type="protein sequence ID" value="BAL99862.1"/>
    <property type="molecule type" value="Genomic_DNA"/>
</dbReference>
<keyword evidence="4 6" id="KW-0732">Signal</keyword>
<dbReference type="PANTHER" id="PTHR30532">
    <property type="entry name" value="IRON III DICITRATE-BINDING PERIPLASMIC PROTEIN"/>
    <property type="match status" value="1"/>
</dbReference>
<evidence type="ECO:0000256" key="4">
    <source>
        <dbReference type="ARBA" id="ARBA00022729"/>
    </source>
</evidence>
<dbReference type="eggNOG" id="COG0614">
    <property type="taxonomic scope" value="Bacteria"/>
</dbReference>
<reference evidence="8 9" key="1">
    <citation type="submission" date="2012-02" db="EMBL/GenBank/DDBJ databases">
        <title>Complete genome sequence of Caldilinea aerophila DSM 14535 (= NBRC 102666).</title>
        <authorList>
            <person name="Oguchi A."/>
            <person name="Hosoyama A."/>
            <person name="Sekine M."/>
            <person name="Fukai R."/>
            <person name="Kato Y."/>
            <person name="Nakamura S."/>
            <person name="Hanada S."/>
            <person name="Yamazaki S."/>
            <person name="Fujita N."/>
        </authorList>
    </citation>
    <scope>NUCLEOTIDE SEQUENCE [LARGE SCALE GENOMIC DNA]</scope>
    <source>
        <strain evidence="9">DSM 14535 / JCM 11387 / NBRC 104270 / STL-6-O1</strain>
    </source>
</reference>
<dbReference type="HOGENOM" id="CLU_409217_0_0_0"/>